<feature type="domain" description="Thioredoxin" evidence="1">
    <location>
        <begin position="39"/>
        <end position="165"/>
    </location>
</feature>
<keyword evidence="3" id="KW-1185">Reference proteome</keyword>
<dbReference type="SUPFAM" id="SSF48452">
    <property type="entry name" value="TPR-like"/>
    <property type="match status" value="1"/>
</dbReference>
<dbReference type="Pfam" id="PF00085">
    <property type="entry name" value="Thioredoxin"/>
    <property type="match status" value="1"/>
</dbReference>
<dbReference type="GO" id="GO:0015035">
    <property type="term" value="F:protein-disulfide reductase activity"/>
    <property type="evidence" value="ECO:0007669"/>
    <property type="project" value="TreeGrafter"/>
</dbReference>
<dbReference type="SUPFAM" id="SSF52833">
    <property type="entry name" value="Thioredoxin-like"/>
    <property type="match status" value="1"/>
</dbReference>
<dbReference type="AlphaFoldDB" id="A0A916DTW3"/>
<dbReference type="PANTHER" id="PTHR45663">
    <property type="entry name" value="GEO12009P1"/>
    <property type="match status" value="1"/>
</dbReference>
<dbReference type="EMBL" id="AP026867">
    <property type="protein sequence ID" value="BDS11786.1"/>
    <property type="molecule type" value="Genomic_DNA"/>
</dbReference>
<gene>
    <name evidence="2" type="ORF">AsAng_0025000</name>
</gene>
<name>A0A916DTW3_9BACT</name>
<dbReference type="InterPro" id="IPR013766">
    <property type="entry name" value="Thioredoxin_domain"/>
</dbReference>
<evidence type="ECO:0000313" key="3">
    <source>
        <dbReference type="Proteomes" id="UP001060919"/>
    </source>
</evidence>
<dbReference type="Proteomes" id="UP001060919">
    <property type="component" value="Chromosome"/>
</dbReference>
<accession>A0A916DTW3</accession>
<dbReference type="KEGG" id="aup:AsAng_0025000"/>
<dbReference type="PANTHER" id="PTHR45663:SF11">
    <property type="entry name" value="GEO12009P1"/>
    <property type="match status" value="1"/>
</dbReference>
<dbReference type="PROSITE" id="PS51352">
    <property type="entry name" value="THIOREDOXIN_2"/>
    <property type="match status" value="1"/>
</dbReference>
<dbReference type="InterPro" id="IPR036249">
    <property type="entry name" value="Thioredoxin-like_sf"/>
</dbReference>
<proteinExistence type="predicted"/>
<evidence type="ECO:0000259" key="1">
    <source>
        <dbReference type="PROSITE" id="PS51352"/>
    </source>
</evidence>
<organism evidence="2 3">
    <name type="scientific">Aureispira anguillae</name>
    <dbReference type="NCBI Taxonomy" id="2864201"/>
    <lineage>
        <taxon>Bacteria</taxon>
        <taxon>Pseudomonadati</taxon>
        <taxon>Bacteroidota</taxon>
        <taxon>Saprospiria</taxon>
        <taxon>Saprospirales</taxon>
        <taxon>Saprospiraceae</taxon>
        <taxon>Aureispira</taxon>
    </lineage>
</organism>
<sequence length="428" mass="48570">MFSSYKGKRILLKTAFKQQILKNTIMLKNGNLMQWVALGLLLLAAGNMQAQGIEFEHGTWEAVKAKAQKENKPIFVDAYTTWCGPCKWMAKNIFVQDEVGVFLNQNFISYKMDMEKGEGPAFAEKYGVEAYPTLLYFNAEGEVMHKGVGARDAEGLIALCNDALDPKKQLVGFVNKYESGNYEKAFLAEYMEVLVSCGEDVSAPFEKFWETLTDEEKQTEKVLTFMSAASYRFAELENQYTQYLLENKAAYEKATSKGNVAMLLTNTYLAAVWKIAKTEDKKKKKELTKEILAVFPDAKKEFKKRLAYVEASMETPPNEAKIQKTYTQYLKVCNDANELNSVAWKVYENEDDLKKLKEALGWIDRSIKIEANFFNLDTKAALLYKTKDYEAAKVYAEKALKAAKDSGMDTGTEDTVKLLENINAKLEQ</sequence>
<dbReference type="Gene3D" id="3.40.30.10">
    <property type="entry name" value="Glutaredoxin"/>
    <property type="match status" value="1"/>
</dbReference>
<dbReference type="InterPro" id="IPR011990">
    <property type="entry name" value="TPR-like_helical_dom_sf"/>
</dbReference>
<dbReference type="GO" id="GO:0006950">
    <property type="term" value="P:response to stress"/>
    <property type="evidence" value="ECO:0007669"/>
    <property type="project" value="UniProtKB-ARBA"/>
</dbReference>
<evidence type="ECO:0000313" key="2">
    <source>
        <dbReference type="EMBL" id="BDS11786.1"/>
    </source>
</evidence>
<reference evidence="2" key="1">
    <citation type="submission" date="2022-09" db="EMBL/GenBank/DDBJ databases">
        <title>Aureispira anguillicida sp. nov., isolated from Leptocephalus of Japanese eel Anguilla japonica.</title>
        <authorList>
            <person name="Yuasa K."/>
            <person name="Mekata T."/>
            <person name="Ikunari K."/>
        </authorList>
    </citation>
    <scope>NUCLEOTIDE SEQUENCE</scope>
    <source>
        <strain evidence="2">EL160426</strain>
    </source>
</reference>
<protein>
    <submittedName>
        <fullName evidence="2">Thioredoxin domain-containing protein</fullName>
    </submittedName>
</protein>
<dbReference type="CDD" id="cd02947">
    <property type="entry name" value="TRX_family"/>
    <property type="match status" value="1"/>
</dbReference>
<dbReference type="GO" id="GO:0005737">
    <property type="term" value="C:cytoplasm"/>
    <property type="evidence" value="ECO:0007669"/>
    <property type="project" value="TreeGrafter"/>
</dbReference>